<dbReference type="GO" id="GO:0042273">
    <property type="term" value="P:ribosomal large subunit biogenesis"/>
    <property type="evidence" value="ECO:0007669"/>
    <property type="project" value="TreeGrafter"/>
</dbReference>
<comment type="function">
    <text evidence="1">Involved in the biogenesis of the 60S ribosomal subunit.</text>
</comment>
<evidence type="ECO:0000256" key="1">
    <source>
        <dbReference type="ARBA" id="ARBA00002889"/>
    </source>
</evidence>
<evidence type="ECO:0000313" key="7">
    <source>
        <dbReference type="EMBL" id="ORY51604.1"/>
    </source>
</evidence>
<accession>A0A1Y2CXP5</accession>
<dbReference type="OrthoDB" id="285729at2759"/>
<dbReference type="Pfam" id="PF09420">
    <property type="entry name" value="Nop16"/>
    <property type="match status" value="1"/>
</dbReference>
<proteinExistence type="inferred from homology"/>
<name>A0A1Y2CXP5_9FUNG</name>
<evidence type="ECO:0000256" key="6">
    <source>
        <dbReference type="SAM" id="MobiDB-lite"/>
    </source>
</evidence>
<sequence length="183" mass="20583">MGLLANLNGKAGGEAVSLRDPASNKNNDDDDDEQKIEISYRSIEDFEKMPAVSRERDNVDELDEDDEDFDVDGPVGDIDPKSQGIGSRLGHRKAPASRDAALLSTRKKITRLPEVMQALEYQANLGEAPRVYHNSDNEVEVLMALQKKYGDDYQAMQRDTKINTYQLSAGQLKKKFKKWHANQ</sequence>
<organism evidence="7 8">
    <name type="scientific">Rhizoclosmatium globosum</name>
    <dbReference type="NCBI Taxonomy" id="329046"/>
    <lineage>
        <taxon>Eukaryota</taxon>
        <taxon>Fungi</taxon>
        <taxon>Fungi incertae sedis</taxon>
        <taxon>Chytridiomycota</taxon>
        <taxon>Chytridiomycota incertae sedis</taxon>
        <taxon>Chytridiomycetes</taxon>
        <taxon>Chytridiales</taxon>
        <taxon>Chytriomycetaceae</taxon>
        <taxon>Rhizoclosmatium</taxon>
    </lineage>
</organism>
<feature type="compositionally biased region" description="Acidic residues" evidence="6">
    <location>
        <begin position="60"/>
        <end position="71"/>
    </location>
</feature>
<dbReference type="Proteomes" id="UP000193642">
    <property type="component" value="Unassembled WGS sequence"/>
</dbReference>
<dbReference type="InterPro" id="IPR019002">
    <property type="entry name" value="Ribosome_biogenesis_Nop16"/>
</dbReference>
<evidence type="ECO:0000256" key="4">
    <source>
        <dbReference type="ARBA" id="ARBA00015522"/>
    </source>
</evidence>
<evidence type="ECO:0000256" key="3">
    <source>
        <dbReference type="ARBA" id="ARBA00008479"/>
    </source>
</evidence>
<dbReference type="AlphaFoldDB" id="A0A1Y2CXP5"/>
<evidence type="ECO:0000256" key="5">
    <source>
        <dbReference type="ARBA" id="ARBA00023242"/>
    </source>
</evidence>
<dbReference type="EMBL" id="MCGO01000005">
    <property type="protein sequence ID" value="ORY51604.1"/>
    <property type="molecule type" value="Genomic_DNA"/>
</dbReference>
<protein>
    <recommendedName>
        <fullName evidence="4">Nucleolar protein 16</fullName>
    </recommendedName>
</protein>
<evidence type="ECO:0000256" key="2">
    <source>
        <dbReference type="ARBA" id="ARBA00004604"/>
    </source>
</evidence>
<feature type="region of interest" description="Disordered" evidence="6">
    <location>
        <begin position="1"/>
        <end position="100"/>
    </location>
</feature>
<comment type="subcellular location">
    <subcellularLocation>
        <location evidence="2">Nucleus</location>
        <location evidence="2">Nucleolus</location>
    </subcellularLocation>
</comment>
<feature type="compositionally biased region" description="Basic and acidic residues" evidence="6">
    <location>
        <begin position="35"/>
        <end position="59"/>
    </location>
</feature>
<keyword evidence="8" id="KW-1185">Reference proteome</keyword>
<gene>
    <name evidence="7" type="ORF">BCR33DRAFT_712632</name>
</gene>
<dbReference type="PANTHER" id="PTHR13243:SF1">
    <property type="entry name" value="NUCLEOLAR PROTEIN 16"/>
    <property type="match status" value="1"/>
</dbReference>
<dbReference type="STRING" id="329046.A0A1Y2CXP5"/>
<dbReference type="PANTHER" id="PTHR13243">
    <property type="entry name" value="HSPC111 PROTEIN-RELATED"/>
    <property type="match status" value="1"/>
</dbReference>
<comment type="caution">
    <text evidence="7">The sequence shown here is derived from an EMBL/GenBank/DDBJ whole genome shotgun (WGS) entry which is preliminary data.</text>
</comment>
<keyword evidence="5" id="KW-0539">Nucleus</keyword>
<comment type="similarity">
    <text evidence="3">Belongs to the NOP16 family.</text>
</comment>
<evidence type="ECO:0000313" key="8">
    <source>
        <dbReference type="Proteomes" id="UP000193642"/>
    </source>
</evidence>
<reference evidence="7 8" key="1">
    <citation type="submission" date="2016-07" db="EMBL/GenBank/DDBJ databases">
        <title>Pervasive Adenine N6-methylation of Active Genes in Fungi.</title>
        <authorList>
            <consortium name="DOE Joint Genome Institute"/>
            <person name="Mondo S.J."/>
            <person name="Dannebaum R.O."/>
            <person name="Kuo R.C."/>
            <person name="Labutti K."/>
            <person name="Haridas S."/>
            <person name="Kuo A."/>
            <person name="Salamov A."/>
            <person name="Ahrendt S.R."/>
            <person name="Lipzen A."/>
            <person name="Sullivan W."/>
            <person name="Andreopoulos W.B."/>
            <person name="Clum A."/>
            <person name="Lindquist E."/>
            <person name="Daum C."/>
            <person name="Ramamoorthy G.K."/>
            <person name="Gryganskyi A."/>
            <person name="Culley D."/>
            <person name="Magnuson J.K."/>
            <person name="James T.Y."/>
            <person name="O'Malley M.A."/>
            <person name="Stajich J.E."/>
            <person name="Spatafora J.W."/>
            <person name="Visel A."/>
            <person name="Grigoriev I.V."/>
        </authorList>
    </citation>
    <scope>NUCLEOTIDE SEQUENCE [LARGE SCALE GENOMIC DNA]</scope>
    <source>
        <strain evidence="7 8">JEL800</strain>
    </source>
</reference>
<dbReference type="GO" id="GO:0005730">
    <property type="term" value="C:nucleolus"/>
    <property type="evidence" value="ECO:0007669"/>
    <property type="project" value="UniProtKB-SubCell"/>
</dbReference>